<organism evidence="2 3">
    <name type="scientific">Thermobifida alba</name>
    <name type="common">Thermomonospora alba</name>
    <dbReference type="NCBI Taxonomy" id="53522"/>
    <lineage>
        <taxon>Bacteria</taxon>
        <taxon>Bacillati</taxon>
        <taxon>Actinomycetota</taxon>
        <taxon>Actinomycetes</taxon>
        <taxon>Streptosporangiales</taxon>
        <taxon>Nocardiopsidaceae</taxon>
        <taxon>Thermobifida</taxon>
    </lineage>
</organism>
<dbReference type="RefSeq" id="WP_248591567.1">
    <property type="nucleotide sequence ID" value="NZ_BAABEB010000011.1"/>
</dbReference>
<dbReference type="EMBL" id="CP051627">
    <property type="protein sequence ID" value="UPT23045.1"/>
    <property type="molecule type" value="Genomic_DNA"/>
</dbReference>
<keyword evidence="3" id="KW-1185">Reference proteome</keyword>
<evidence type="ECO:0000313" key="2">
    <source>
        <dbReference type="EMBL" id="UPT23045.1"/>
    </source>
</evidence>
<evidence type="ECO:0000256" key="1">
    <source>
        <dbReference type="SAM" id="MobiDB-lite"/>
    </source>
</evidence>
<sequence length="175" mass="19034">MGVLRTQARRLLAVPFVLEGITVLRDPVPRAKQLAPVVRGLAARYPSVPEAPEALVRLQGVLGVAGGALLLAGRAPRTACVLLAVQSVPTVLAELREAREGDPDDLGRRRSTAVKDLSLFGALVLSATEPKRRPSRLRRQAAEAVGQLRTGPARSRRRARHRTRPVPVRVPRPRR</sequence>
<evidence type="ECO:0000313" key="3">
    <source>
        <dbReference type="Proteomes" id="UP000832041"/>
    </source>
</evidence>
<dbReference type="Proteomes" id="UP000832041">
    <property type="component" value="Chromosome"/>
</dbReference>
<name>A0ABY4L9D1_THEAE</name>
<feature type="region of interest" description="Disordered" evidence="1">
    <location>
        <begin position="130"/>
        <end position="175"/>
    </location>
</feature>
<feature type="compositionally biased region" description="Basic residues" evidence="1">
    <location>
        <begin position="154"/>
        <end position="164"/>
    </location>
</feature>
<proteinExistence type="predicted"/>
<protein>
    <submittedName>
        <fullName evidence="2">DoxX family membrane protein</fullName>
    </submittedName>
</protein>
<accession>A0ABY4L9D1</accession>
<gene>
    <name evidence="2" type="ORF">FOF52_20610</name>
</gene>
<reference evidence="2 3" key="1">
    <citation type="submission" date="2020-04" db="EMBL/GenBank/DDBJ databases">
        <title>Thermobifida alba genome sequencing and assembly.</title>
        <authorList>
            <person name="Luzics S."/>
            <person name="Horvath B."/>
            <person name="Nagy I."/>
            <person name="Toth A."/>
            <person name="Nagy I."/>
            <person name="Kukolya J."/>
        </authorList>
    </citation>
    <scope>NUCLEOTIDE SEQUENCE [LARGE SCALE GENOMIC DNA]</scope>
    <source>
        <strain evidence="2 3">DSM 43795</strain>
    </source>
</reference>